<organism evidence="2 3">
    <name type="scientific">Phaeodactylum tricornutum (strain CCAP 1055/1)</name>
    <dbReference type="NCBI Taxonomy" id="556484"/>
    <lineage>
        <taxon>Eukaryota</taxon>
        <taxon>Sar</taxon>
        <taxon>Stramenopiles</taxon>
        <taxon>Ochrophyta</taxon>
        <taxon>Bacillariophyta</taxon>
        <taxon>Bacillariophyceae</taxon>
        <taxon>Bacillariophycidae</taxon>
        <taxon>Naviculales</taxon>
        <taxon>Phaeodactylaceae</taxon>
        <taxon>Phaeodactylum</taxon>
    </lineage>
</organism>
<dbReference type="GO" id="GO:0045271">
    <property type="term" value="C:respiratory chain complex I"/>
    <property type="evidence" value="ECO:0007669"/>
    <property type="project" value="InterPro"/>
</dbReference>
<accession>B7FUA5</accession>
<dbReference type="KEGG" id="pti:PHATRDRAFT_44489"/>
<dbReference type="PANTHER" id="PTHR36987">
    <property type="entry name" value="NADH DEHYDROGENASE [UBIQUINONE] 1 BETA SUBCOMPLEX SUBUNIT 2-LIKE"/>
    <property type="match status" value="1"/>
</dbReference>
<dbReference type="EMBL" id="CM000607">
    <property type="protein sequence ID" value="EEC50226.1"/>
    <property type="molecule type" value="Genomic_DNA"/>
</dbReference>
<dbReference type="HOGENOM" id="CLU_2019719_0_0_1"/>
<proteinExistence type="predicted"/>
<dbReference type="Proteomes" id="UP000000759">
    <property type="component" value="Chromosome 4"/>
</dbReference>
<dbReference type="PaxDb" id="2850-Phatr44489"/>
<dbReference type="GO" id="GO:0005743">
    <property type="term" value="C:mitochondrial inner membrane"/>
    <property type="evidence" value="ECO:0007669"/>
    <property type="project" value="InterPro"/>
</dbReference>
<evidence type="ECO:0000313" key="3">
    <source>
        <dbReference type="Proteomes" id="UP000000759"/>
    </source>
</evidence>
<reference evidence="3" key="2">
    <citation type="submission" date="2008-08" db="EMBL/GenBank/DDBJ databases">
        <authorList>
            <consortium name="Diatom Consortium"/>
            <person name="Grigoriev I."/>
            <person name="Grimwood J."/>
            <person name="Kuo A."/>
            <person name="Otillar R.P."/>
            <person name="Salamov A."/>
            <person name="Detter J.C."/>
            <person name="Lindquist E."/>
            <person name="Shapiro H."/>
            <person name="Lucas S."/>
            <person name="Glavina del Rio T."/>
            <person name="Pitluck S."/>
            <person name="Rokhsar D."/>
            <person name="Bowler C."/>
        </authorList>
    </citation>
    <scope>GENOME REANNOTATION</scope>
    <source>
        <strain evidence="3">CCAP 1055/1</strain>
    </source>
</reference>
<dbReference type="InParanoid" id="B7FUA5"/>
<dbReference type="InterPro" id="IPR044980">
    <property type="entry name" value="NDUFB2_plant/fungi"/>
</dbReference>
<keyword evidence="3" id="KW-1185">Reference proteome</keyword>
<sequence>MFSPRVSGVLRKSAQARSNVCRGPQVRRMAGSHYLKISKTHTMWGEAFGTVCWLWIFHRARHDLPVVLGFRHPWEHAEDPFSPHTHHHGEQPKPESRSDAWDKFTSKAMIQKEVDDDEDEEDE</sequence>
<gene>
    <name evidence="2" type="ORF">PHATRDRAFT_44489</name>
</gene>
<feature type="compositionally biased region" description="Acidic residues" evidence="1">
    <location>
        <begin position="114"/>
        <end position="123"/>
    </location>
</feature>
<feature type="compositionally biased region" description="Basic and acidic residues" evidence="1">
    <location>
        <begin position="88"/>
        <end position="113"/>
    </location>
</feature>
<dbReference type="RefSeq" id="XP_002178561.1">
    <property type="nucleotide sequence ID" value="XM_002178525.1"/>
</dbReference>
<dbReference type="PANTHER" id="PTHR36987:SF1">
    <property type="entry name" value="NADH DEHYDROGENASE [UBIQUINONE] 1 BETA SUBCOMPLEX SUBUNIT 2"/>
    <property type="match status" value="1"/>
</dbReference>
<dbReference type="eggNOG" id="ENOG502RW8W">
    <property type="taxonomic scope" value="Eukaryota"/>
</dbReference>
<name>B7FUA5_PHATC</name>
<reference evidence="2 3" key="1">
    <citation type="journal article" date="2008" name="Nature">
        <title>The Phaeodactylum genome reveals the evolutionary history of diatom genomes.</title>
        <authorList>
            <person name="Bowler C."/>
            <person name="Allen A.E."/>
            <person name="Badger J.H."/>
            <person name="Grimwood J."/>
            <person name="Jabbari K."/>
            <person name="Kuo A."/>
            <person name="Maheswari U."/>
            <person name="Martens C."/>
            <person name="Maumus F."/>
            <person name="Otillar R.P."/>
            <person name="Rayko E."/>
            <person name="Salamov A."/>
            <person name="Vandepoele K."/>
            <person name="Beszteri B."/>
            <person name="Gruber A."/>
            <person name="Heijde M."/>
            <person name="Katinka M."/>
            <person name="Mock T."/>
            <person name="Valentin K."/>
            <person name="Verret F."/>
            <person name="Berges J.A."/>
            <person name="Brownlee C."/>
            <person name="Cadoret J.P."/>
            <person name="Chiovitti A."/>
            <person name="Choi C.J."/>
            <person name="Coesel S."/>
            <person name="De Martino A."/>
            <person name="Detter J.C."/>
            <person name="Durkin C."/>
            <person name="Falciatore A."/>
            <person name="Fournet J."/>
            <person name="Haruta M."/>
            <person name="Huysman M.J."/>
            <person name="Jenkins B.D."/>
            <person name="Jiroutova K."/>
            <person name="Jorgensen R.E."/>
            <person name="Joubert Y."/>
            <person name="Kaplan A."/>
            <person name="Kroger N."/>
            <person name="Kroth P.G."/>
            <person name="La Roche J."/>
            <person name="Lindquist E."/>
            <person name="Lommer M."/>
            <person name="Martin-Jezequel V."/>
            <person name="Lopez P.J."/>
            <person name="Lucas S."/>
            <person name="Mangogna M."/>
            <person name="McGinnis K."/>
            <person name="Medlin L.K."/>
            <person name="Montsant A."/>
            <person name="Oudot-Le Secq M.P."/>
            <person name="Napoli C."/>
            <person name="Obornik M."/>
            <person name="Parker M.S."/>
            <person name="Petit J.L."/>
            <person name="Porcel B.M."/>
            <person name="Poulsen N."/>
            <person name="Robison M."/>
            <person name="Rychlewski L."/>
            <person name="Rynearson T.A."/>
            <person name="Schmutz J."/>
            <person name="Shapiro H."/>
            <person name="Siaut M."/>
            <person name="Stanley M."/>
            <person name="Sussman M.R."/>
            <person name="Taylor A.R."/>
            <person name="Vardi A."/>
            <person name="von Dassow P."/>
            <person name="Vyverman W."/>
            <person name="Willis A."/>
            <person name="Wyrwicz L.S."/>
            <person name="Rokhsar D.S."/>
            <person name="Weissenbach J."/>
            <person name="Armbrust E.V."/>
            <person name="Green B.R."/>
            <person name="Van de Peer Y."/>
            <person name="Grigoriev I.V."/>
        </authorList>
    </citation>
    <scope>NUCLEOTIDE SEQUENCE [LARGE SCALE GENOMIC DNA]</scope>
    <source>
        <strain evidence="2 3">CCAP 1055/1</strain>
    </source>
</reference>
<evidence type="ECO:0000313" key="2">
    <source>
        <dbReference type="EMBL" id="EEC50226.1"/>
    </source>
</evidence>
<protein>
    <submittedName>
        <fullName evidence="2">Uncharacterized protein</fullName>
    </submittedName>
</protein>
<dbReference type="AlphaFoldDB" id="B7FUA5"/>
<dbReference type="OrthoDB" id="531564at2759"/>
<dbReference type="GeneID" id="7197716"/>
<evidence type="ECO:0000256" key="1">
    <source>
        <dbReference type="SAM" id="MobiDB-lite"/>
    </source>
</evidence>
<feature type="region of interest" description="Disordered" evidence="1">
    <location>
        <begin position="78"/>
        <end position="123"/>
    </location>
</feature>